<reference evidence="3 4" key="1">
    <citation type="submission" date="2023-08" db="EMBL/GenBank/DDBJ databases">
        <title>A Necator americanus chromosomal reference genome.</title>
        <authorList>
            <person name="Ilik V."/>
            <person name="Petrzelkova K.J."/>
            <person name="Pardy F."/>
            <person name="Fuh T."/>
            <person name="Niatou-Singa F.S."/>
            <person name="Gouil Q."/>
            <person name="Baker L."/>
            <person name="Ritchie M.E."/>
            <person name="Jex A.R."/>
            <person name="Gazzola D."/>
            <person name="Li H."/>
            <person name="Toshio Fujiwara R."/>
            <person name="Zhan B."/>
            <person name="Aroian R.V."/>
            <person name="Pafco B."/>
            <person name="Schwarz E.M."/>
        </authorList>
    </citation>
    <scope>NUCLEOTIDE SEQUENCE [LARGE SCALE GENOMIC DNA]</scope>
    <source>
        <strain evidence="3 4">Aroian</strain>
        <tissue evidence="3">Whole animal</tissue>
    </source>
</reference>
<organism evidence="3 4">
    <name type="scientific">Necator americanus</name>
    <name type="common">Human hookworm</name>
    <dbReference type="NCBI Taxonomy" id="51031"/>
    <lineage>
        <taxon>Eukaryota</taxon>
        <taxon>Metazoa</taxon>
        <taxon>Ecdysozoa</taxon>
        <taxon>Nematoda</taxon>
        <taxon>Chromadorea</taxon>
        <taxon>Rhabditida</taxon>
        <taxon>Rhabditina</taxon>
        <taxon>Rhabditomorpha</taxon>
        <taxon>Strongyloidea</taxon>
        <taxon>Ancylostomatidae</taxon>
        <taxon>Bunostominae</taxon>
        <taxon>Necator</taxon>
    </lineage>
</organism>
<keyword evidence="1" id="KW-1133">Transmembrane helix</keyword>
<evidence type="ECO:0000256" key="1">
    <source>
        <dbReference type="SAM" id="Phobius"/>
    </source>
</evidence>
<comment type="caution">
    <text evidence="3">The sequence shown here is derived from an EMBL/GenBank/DDBJ whole genome shotgun (WGS) entry which is preliminary data.</text>
</comment>
<dbReference type="InterPro" id="IPR039159">
    <property type="entry name" value="SAYSD1"/>
</dbReference>
<name>A0ABR1E144_NECAM</name>
<keyword evidence="1" id="KW-0812">Transmembrane</keyword>
<proteinExistence type="predicted"/>
<feature type="domain" description="SAYSvFN" evidence="2">
    <location>
        <begin position="80"/>
        <end position="145"/>
    </location>
</feature>
<evidence type="ECO:0000259" key="2">
    <source>
        <dbReference type="Pfam" id="PF10260"/>
    </source>
</evidence>
<keyword evidence="4" id="KW-1185">Reference proteome</keyword>
<dbReference type="EMBL" id="JAVFWL010000005">
    <property type="protein sequence ID" value="KAK6756412.1"/>
    <property type="molecule type" value="Genomic_DNA"/>
</dbReference>
<sequence>MNKTAEKLMAYRKGNKVKDDKSVRNISPSSSVHELENKRGIQRSPGIWQRLNIDILDAPPLRTWRKCLETNPRSTLVATFLVYLIGQIYFVWLQFGLVFFAFSILAAICLSLGNRSEGEMSAYSVFNPNCERLLGQMTAEHFERDVLRRRID</sequence>
<evidence type="ECO:0000313" key="4">
    <source>
        <dbReference type="Proteomes" id="UP001303046"/>
    </source>
</evidence>
<dbReference type="Proteomes" id="UP001303046">
    <property type="component" value="Unassembled WGS sequence"/>
</dbReference>
<keyword evidence="1" id="KW-0472">Membrane</keyword>
<accession>A0ABR1E144</accession>
<dbReference type="PANTHER" id="PTHR13527:SF0">
    <property type="entry name" value="SAYSVFN DOMAIN-CONTAINING PROTEIN 1"/>
    <property type="match status" value="1"/>
</dbReference>
<evidence type="ECO:0000313" key="3">
    <source>
        <dbReference type="EMBL" id="KAK6756412.1"/>
    </source>
</evidence>
<feature type="transmembrane region" description="Helical" evidence="1">
    <location>
        <begin position="98"/>
        <end position="114"/>
    </location>
</feature>
<gene>
    <name evidence="3" type="primary">Necator_chrV.g19470</name>
    <name evidence="3" type="ORF">RB195_014678</name>
</gene>
<feature type="transmembrane region" description="Helical" evidence="1">
    <location>
        <begin position="75"/>
        <end position="92"/>
    </location>
</feature>
<protein>
    <recommendedName>
        <fullName evidence="2">SAYSvFN domain-containing protein</fullName>
    </recommendedName>
</protein>
<dbReference type="InterPro" id="IPR019387">
    <property type="entry name" value="SAYSvFN_dom"/>
</dbReference>
<dbReference type="PANTHER" id="PTHR13527">
    <property type="entry name" value="SAYSVFN DOMAIN-CONTAINING PROTEIN 1"/>
    <property type="match status" value="1"/>
</dbReference>
<dbReference type="Pfam" id="PF10260">
    <property type="entry name" value="SAYSvFN"/>
    <property type="match status" value="1"/>
</dbReference>